<organism evidence="2 3">
    <name type="scientific">Favolaschia claudopus</name>
    <dbReference type="NCBI Taxonomy" id="2862362"/>
    <lineage>
        <taxon>Eukaryota</taxon>
        <taxon>Fungi</taxon>
        <taxon>Dikarya</taxon>
        <taxon>Basidiomycota</taxon>
        <taxon>Agaricomycotina</taxon>
        <taxon>Agaricomycetes</taxon>
        <taxon>Agaricomycetidae</taxon>
        <taxon>Agaricales</taxon>
        <taxon>Marasmiineae</taxon>
        <taxon>Mycenaceae</taxon>
        <taxon>Favolaschia</taxon>
    </lineage>
</organism>
<reference evidence="2 3" key="1">
    <citation type="journal article" date="2024" name="J Genomics">
        <title>Draft genome sequencing and assembly of Favolaschia claudopus CIRM-BRFM 2984 isolated from oak limbs.</title>
        <authorList>
            <person name="Navarro D."/>
            <person name="Drula E."/>
            <person name="Chaduli D."/>
            <person name="Cazenave R."/>
            <person name="Ahrendt S."/>
            <person name="Wang J."/>
            <person name="Lipzen A."/>
            <person name="Daum C."/>
            <person name="Barry K."/>
            <person name="Grigoriev I.V."/>
            <person name="Favel A."/>
            <person name="Rosso M.N."/>
            <person name="Martin F."/>
        </authorList>
    </citation>
    <scope>NUCLEOTIDE SEQUENCE [LARGE SCALE GENOMIC DNA]</scope>
    <source>
        <strain evidence="2 3">CIRM-BRFM 2984</strain>
    </source>
</reference>
<keyword evidence="3" id="KW-1185">Reference proteome</keyword>
<feature type="compositionally biased region" description="Basic and acidic residues" evidence="1">
    <location>
        <begin position="146"/>
        <end position="165"/>
    </location>
</feature>
<proteinExistence type="predicted"/>
<comment type="caution">
    <text evidence="2">The sequence shown here is derived from an EMBL/GenBank/DDBJ whole genome shotgun (WGS) entry which is preliminary data.</text>
</comment>
<sequence>MSSSRRTSSFGTVAGISGMLRDFETPAYIEMLPLRTPMRQRDGPSSTGKLKTRICTKGVLKMLPIRGNCTQPLEALSGIHTESYLPSDTLSRGSTSSKKPEKSWINSIEPNVEDDLGEAVTTAGFPSHSTQAAPASTSRAALQRSRRSDESDEGRELGGRGPEETRFDRVNCTLSSPISHEFGYLIWFHFGQERIDGKLLPPSSDCIFLLATLCSSRSPPSDNEIE</sequence>
<evidence type="ECO:0000313" key="2">
    <source>
        <dbReference type="EMBL" id="KAK7023306.1"/>
    </source>
</evidence>
<feature type="region of interest" description="Disordered" evidence="1">
    <location>
        <begin position="84"/>
        <end position="165"/>
    </location>
</feature>
<name>A0AAW0BC01_9AGAR</name>
<feature type="compositionally biased region" description="Polar residues" evidence="1">
    <location>
        <begin position="84"/>
        <end position="97"/>
    </location>
</feature>
<feature type="compositionally biased region" description="Polar residues" evidence="1">
    <location>
        <begin position="127"/>
        <end position="140"/>
    </location>
</feature>
<dbReference type="AlphaFoldDB" id="A0AAW0BC01"/>
<dbReference type="EMBL" id="JAWWNJ010000036">
    <property type="protein sequence ID" value="KAK7023306.1"/>
    <property type="molecule type" value="Genomic_DNA"/>
</dbReference>
<evidence type="ECO:0000256" key="1">
    <source>
        <dbReference type="SAM" id="MobiDB-lite"/>
    </source>
</evidence>
<evidence type="ECO:0000313" key="3">
    <source>
        <dbReference type="Proteomes" id="UP001362999"/>
    </source>
</evidence>
<accession>A0AAW0BC01</accession>
<dbReference type="Proteomes" id="UP001362999">
    <property type="component" value="Unassembled WGS sequence"/>
</dbReference>
<protein>
    <submittedName>
        <fullName evidence="2">Uncharacterized protein</fullName>
    </submittedName>
</protein>
<gene>
    <name evidence="2" type="ORF">R3P38DRAFT_2780102</name>
</gene>